<feature type="compositionally biased region" description="Polar residues" evidence="3">
    <location>
        <begin position="8"/>
        <end position="24"/>
    </location>
</feature>
<dbReference type="SMART" id="SM00369">
    <property type="entry name" value="LRR_TYP"/>
    <property type="match status" value="12"/>
</dbReference>
<dbReference type="Gene3D" id="3.80.10.10">
    <property type="entry name" value="Ribonuclease Inhibitor"/>
    <property type="match status" value="4"/>
</dbReference>
<organism evidence="4 5">
    <name type="scientific">Brachionus calyciflorus</name>
    <dbReference type="NCBI Taxonomy" id="104777"/>
    <lineage>
        <taxon>Eukaryota</taxon>
        <taxon>Metazoa</taxon>
        <taxon>Spiralia</taxon>
        <taxon>Gnathifera</taxon>
        <taxon>Rotifera</taxon>
        <taxon>Eurotatoria</taxon>
        <taxon>Monogononta</taxon>
        <taxon>Pseudotrocha</taxon>
        <taxon>Ploima</taxon>
        <taxon>Brachionidae</taxon>
        <taxon>Brachionus</taxon>
    </lineage>
</organism>
<dbReference type="InterPro" id="IPR050216">
    <property type="entry name" value="LRR_domain-containing"/>
</dbReference>
<protein>
    <recommendedName>
        <fullName evidence="6">Leucine-rich repeat-containing protein 40</fullName>
    </recommendedName>
</protein>
<dbReference type="AlphaFoldDB" id="A0A813M4V4"/>
<accession>A0A813M4V4</accession>
<dbReference type="InterPro" id="IPR032675">
    <property type="entry name" value="LRR_dom_sf"/>
</dbReference>
<dbReference type="GO" id="GO:0005737">
    <property type="term" value="C:cytoplasm"/>
    <property type="evidence" value="ECO:0007669"/>
    <property type="project" value="TreeGrafter"/>
</dbReference>
<dbReference type="InterPro" id="IPR003591">
    <property type="entry name" value="Leu-rich_rpt_typical-subtyp"/>
</dbReference>
<dbReference type="Proteomes" id="UP000663879">
    <property type="component" value="Unassembled WGS sequence"/>
</dbReference>
<dbReference type="Pfam" id="PF13855">
    <property type="entry name" value="LRR_8"/>
    <property type="match status" value="4"/>
</dbReference>
<dbReference type="SUPFAM" id="SSF52058">
    <property type="entry name" value="L domain-like"/>
    <property type="match status" value="2"/>
</dbReference>
<keyword evidence="5" id="KW-1185">Reference proteome</keyword>
<keyword evidence="2" id="KW-0677">Repeat</keyword>
<evidence type="ECO:0000256" key="1">
    <source>
        <dbReference type="ARBA" id="ARBA00022614"/>
    </source>
</evidence>
<sequence length="703" mass="79178">MSQGGSGSKTSLKSFSRSTVNNARKGSDDPRSSFNRGETYIVDNPSSLVSNLKNQNPKSTTKLNPLVRPNQTRQNSISSNNDESPPKAPKSTVSLAMLKQQKRAEMLKSTKQSSDSNEAVVVTGNSKSIDFIIKSARKTGQLNLSDYGLTEVPKSVWNINLDKGEESPDKNKNNISMENDDFKWWDQVELTKLILASNKIQKIPRDIQQLHLLTVLDVHDNQIDSIDDGISALSALQTFNCSHNCLKELPNGICELKHIVNLNASNNRLIQLPKNIGHLDDLEDVNLSNNKLNSIPQSVGWLTKIRKINLATNSLISLIPELFYSPNLKIIDLSENQIEVLPVEINELADLEQFYARQNKIKNFPTFYKCCKLKDLDLSFNQIKEIDEKTFYNLTSLVNFNIRDNRLTTLSKTVKVLQNIERLDLSNNDLSGLPFELAGIESLKQILINGNPLRTIRRDIINRGTDAIIKYLKNHLETPEQTTKENTEEEILKSDNVIKSSKVFDLSCKKLTAITPNMINFCKQSTALVLNANKNSLTDLPDEIELLSKQLNELNLSCNLFTVIPKSLFTLNNLANLDIRGNRLSTLPDEFSRLTALRELIISDNKFTEIPECVYELPILENFFANNNQIKSLDANKIINMKFLATLNLQNNNIMNVPPELGKAEQIKSLQLEGNPFKIPRTQILAKGTAAIMEYLRSRLSES</sequence>
<name>A0A813M4V4_9BILA</name>
<proteinExistence type="predicted"/>
<comment type="caution">
    <text evidence="4">The sequence shown here is derived from an EMBL/GenBank/DDBJ whole genome shotgun (WGS) entry which is preliminary data.</text>
</comment>
<gene>
    <name evidence="4" type="ORF">OXX778_LOCUS766</name>
</gene>
<keyword evidence="1" id="KW-0433">Leucine-rich repeat</keyword>
<dbReference type="PROSITE" id="PS51450">
    <property type="entry name" value="LRR"/>
    <property type="match status" value="3"/>
</dbReference>
<dbReference type="OrthoDB" id="660555at2759"/>
<evidence type="ECO:0000313" key="5">
    <source>
        <dbReference type="Proteomes" id="UP000663879"/>
    </source>
</evidence>
<dbReference type="EMBL" id="CAJNOC010000041">
    <property type="protein sequence ID" value="CAF0709216.1"/>
    <property type="molecule type" value="Genomic_DNA"/>
</dbReference>
<dbReference type="FunFam" id="3.80.10.10:FF:000116">
    <property type="entry name" value="Leucine-rich repeat-containing protein 40"/>
    <property type="match status" value="1"/>
</dbReference>
<dbReference type="FunFam" id="3.80.10.10:FF:000193">
    <property type="entry name" value="Leucine-rich repeat-containing protein 40"/>
    <property type="match status" value="1"/>
</dbReference>
<dbReference type="PANTHER" id="PTHR48051">
    <property type="match status" value="1"/>
</dbReference>
<evidence type="ECO:0000256" key="3">
    <source>
        <dbReference type="SAM" id="MobiDB-lite"/>
    </source>
</evidence>
<dbReference type="InterPro" id="IPR001611">
    <property type="entry name" value="Leu-rich_rpt"/>
</dbReference>
<feature type="compositionally biased region" description="Polar residues" evidence="3">
    <location>
        <begin position="44"/>
        <end position="83"/>
    </location>
</feature>
<dbReference type="PANTHER" id="PTHR48051:SF1">
    <property type="entry name" value="RAS SUPPRESSOR PROTEIN 1"/>
    <property type="match status" value="1"/>
</dbReference>
<evidence type="ECO:0008006" key="6">
    <source>
        <dbReference type="Google" id="ProtNLM"/>
    </source>
</evidence>
<dbReference type="Pfam" id="PF00560">
    <property type="entry name" value="LRR_1"/>
    <property type="match status" value="1"/>
</dbReference>
<evidence type="ECO:0000256" key="2">
    <source>
        <dbReference type="ARBA" id="ARBA00022737"/>
    </source>
</evidence>
<reference evidence="4" key="1">
    <citation type="submission" date="2021-02" db="EMBL/GenBank/DDBJ databases">
        <authorList>
            <person name="Nowell W R."/>
        </authorList>
    </citation>
    <scope>NUCLEOTIDE SEQUENCE</scope>
    <source>
        <strain evidence="4">Ploen Becks lab</strain>
    </source>
</reference>
<evidence type="ECO:0000313" key="4">
    <source>
        <dbReference type="EMBL" id="CAF0709216.1"/>
    </source>
</evidence>
<feature type="region of interest" description="Disordered" evidence="3">
    <location>
        <begin position="1"/>
        <end position="92"/>
    </location>
</feature>
<dbReference type="SMART" id="SM00364">
    <property type="entry name" value="LRR_BAC"/>
    <property type="match status" value="10"/>
</dbReference>